<dbReference type="InterPro" id="IPR019039">
    <property type="entry name" value="T4-Rnl1-like_N"/>
</dbReference>
<evidence type="ECO:0000313" key="3">
    <source>
        <dbReference type="Proteomes" id="UP000221947"/>
    </source>
</evidence>
<feature type="domain" description="T4 RNA ligase 1-like N-terminal" evidence="1">
    <location>
        <begin position="80"/>
        <end position="270"/>
    </location>
</feature>
<sequence length="412" mass="48903">MNEIFYPQPPKKFDRDNTFVHYKFPAILHVSDMIEAIKGREEFRMTDRGDHLVFNYAFTTAETFPHVNSGDDRTAMLLRECRGIAFDKATGTIIRRPPHKFFNYKERRETLNPNFDELRYDFLEKMDGSCISVYRIGGKLIWGTPAGETDYSPMVEEFVKDNPQYIELANYLIDLNWTPSFEFCSRKNRVVLDHPVDRLVLHSVRNWYTGEYLPYDQMLNFEQLNIEVVHRHNFKRIENVLDYLENLQDSEGLVLRFENGHMIKLKCEWYCNIHGVTTGIRFEKDVLNLIINDLLDDAKPFLPEDMAKRLEDYSNEVYDGLLESTRYIAGCIHDAIRENLNKKQLAERHEHDPFFMFIARGFDDAVNHRFEKMSDTIETVTFRRLKKEASMTSSQTWIDKRRYLYGNKRFDI</sequence>
<protein>
    <submittedName>
        <fullName evidence="2">RNA ligase</fullName>
    </submittedName>
</protein>
<dbReference type="EMBL" id="KR052480">
    <property type="protein sequence ID" value="AKF12797.1"/>
    <property type="molecule type" value="Genomic_DNA"/>
</dbReference>
<name>A0A0F6YNW4_9CAUD</name>
<dbReference type="Proteomes" id="UP000221947">
    <property type="component" value="Segment"/>
</dbReference>
<evidence type="ECO:0000313" key="2">
    <source>
        <dbReference type="EMBL" id="AKF12797.1"/>
    </source>
</evidence>
<dbReference type="Pfam" id="PF09511">
    <property type="entry name" value="RNA_lig_T4_1"/>
    <property type="match status" value="1"/>
</dbReference>
<proteinExistence type="predicted"/>
<keyword evidence="2" id="KW-0436">Ligase</keyword>
<keyword evidence="3" id="KW-1185">Reference proteome</keyword>
<dbReference type="Gene3D" id="1.10.3550.20">
    <property type="match status" value="1"/>
</dbReference>
<organism evidence="2 3">
    <name type="scientific">Sinorhizobium phage phiM7</name>
    <dbReference type="NCBI Taxonomy" id="1647403"/>
    <lineage>
        <taxon>Viruses</taxon>
        <taxon>Duplodnaviria</taxon>
        <taxon>Heunggongvirae</taxon>
        <taxon>Uroviricota</taxon>
        <taxon>Caudoviricetes</taxon>
        <taxon>Emdodecavirus</taxon>
        <taxon>Emdodecavirus M7</taxon>
    </lineage>
</organism>
<accession>A0A0F6YNW4</accession>
<reference evidence="2 3" key="1">
    <citation type="submission" date="2015-04" db="EMBL/GenBank/DDBJ databases">
        <authorList>
            <person name="Schouten J.T."/>
            <person name="Crockett J.T."/>
            <person name="Hodson T.S."/>
            <person name="Hyde J.R."/>
            <person name="Smith T.A."/>
            <person name="Merrill B.D."/>
            <person name="Crook M.B."/>
            <person name="Griffitts J.S."/>
            <person name="Burnett S.H."/>
            <person name="Grose J.H."/>
            <person name="Breakwell D.P."/>
        </authorList>
    </citation>
    <scope>NUCLEOTIDE SEQUENCE [LARGE SCALE GENOMIC DNA]</scope>
</reference>
<dbReference type="GO" id="GO:0016874">
    <property type="term" value="F:ligase activity"/>
    <property type="evidence" value="ECO:0007669"/>
    <property type="project" value="UniProtKB-KW"/>
</dbReference>
<evidence type="ECO:0000259" key="1">
    <source>
        <dbReference type="Pfam" id="PF09511"/>
    </source>
</evidence>
<gene>
    <name evidence="2" type="ORF">PHIM7_252</name>
</gene>